<dbReference type="InterPro" id="IPR036864">
    <property type="entry name" value="Zn2-C6_fun-type_DNA-bd_sf"/>
</dbReference>
<organism evidence="1 2">
    <name type="scientific">Bionectria ochroleuca</name>
    <name type="common">Gliocladium roseum</name>
    <dbReference type="NCBI Taxonomy" id="29856"/>
    <lineage>
        <taxon>Eukaryota</taxon>
        <taxon>Fungi</taxon>
        <taxon>Dikarya</taxon>
        <taxon>Ascomycota</taxon>
        <taxon>Pezizomycotina</taxon>
        <taxon>Sordariomycetes</taxon>
        <taxon>Hypocreomycetidae</taxon>
        <taxon>Hypocreales</taxon>
        <taxon>Bionectriaceae</taxon>
        <taxon>Clonostachys</taxon>
    </lineage>
</organism>
<gene>
    <name evidence="1" type="ORF">IM811_017613</name>
</gene>
<comment type="caution">
    <text evidence="1">The sequence shown here is derived from an EMBL/GenBank/DDBJ whole genome shotgun (WGS) entry which is preliminary data.</text>
</comment>
<evidence type="ECO:0000313" key="2">
    <source>
        <dbReference type="Proteomes" id="UP000616885"/>
    </source>
</evidence>
<evidence type="ECO:0008006" key="3">
    <source>
        <dbReference type="Google" id="ProtNLM"/>
    </source>
</evidence>
<reference evidence="1" key="1">
    <citation type="submission" date="2020-10" db="EMBL/GenBank/DDBJ databases">
        <title>High-Quality Genome Resource of Clonostachys rosea strain S41 by Oxford Nanopore Long-Read Sequencing.</title>
        <authorList>
            <person name="Wang H."/>
        </authorList>
    </citation>
    <scope>NUCLEOTIDE SEQUENCE</scope>
    <source>
        <strain evidence="1">S41</strain>
    </source>
</reference>
<dbReference type="Gene3D" id="4.10.240.10">
    <property type="entry name" value="Zn(2)-C6 fungal-type DNA-binding domain"/>
    <property type="match status" value="1"/>
</dbReference>
<name>A0A8H7N542_BIOOC</name>
<sequence length="193" mass="20945">MFMTLKPPKKGSAKSGMEQISFTEAGQGGAERRFGANRRNSCAYCQSKKLRCTGSRACCDKCKAHGVLCIIPPAPRTKKAAARTVARERRVAEEHAGEIVGSRESHPVSNLESVGLSLSGSFQSLPTPDKDTSPPAPTLQDWGIDIGAFGKDLVTIDSHDFMGFDNPKTYDLVPQDVPEWSNPHHHQVASVRV</sequence>
<accession>A0A8H7N542</accession>
<evidence type="ECO:0000313" key="1">
    <source>
        <dbReference type="EMBL" id="KAF9748108.1"/>
    </source>
</evidence>
<dbReference type="AlphaFoldDB" id="A0A8H7N542"/>
<dbReference type="Proteomes" id="UP000616885">
    <property type="component" value="Unassembled WGS sequence"/>
</dbReference>
<dbReference type="EMBL" id="JADCTT010000009">
    <property type="protein sequence ID" value="KAF9748108.1"/>
    <property type="molecule type" value="Genomic_DNA"/>
</dbReference>
<protein>
    <recommendedName>
        <fullName evidence="3">Zn(2)-C6 fungal-type domain-containing protein</fullName>
    </recommendedName>
</protein>
<dbReference type="SUPFAM" id="SSF57701">
    <property type="entry name" value="Zn2/Cys6 DNA-binding domain"/>
    <property type="match status" value="1"/>
</dbReference>
<dbReference type="GO" id="GO:0008270">
    <property type="term" value="F:zinc ion binding"/>
    <property type="evidence" value="ECO:0007669"/>
    <property type="project" value="InterPro"/>
</dbReference>
<dbReference type="GO" id="GO:0000981">
    <property type="term" value="F:DNA-binding transcription factor activity, RNA polymerase II-specific"/>
    <property type="evidence" value="ECO:0007669"/>
    <property type="project" value="InterPro"/>
</dbReference>
<proteinExistence type="predicted"/>